<dbReference type="SUPFAM" id="SSF53686">
    <property type="entry name" value="Tryptophan synthase beta subunit-like PLP-dependent enzymes"/>
    <property type="match status" value="1"/>
</dbReference>
<dbReference type="Gene3D" id="3.40.50.1100">
    <property type="match status" value="2"/>
</dbReference>
<keyword evidence="5" id="KW-1185">Reference proteome</keyword>
<comment type="cofactor">
    <cofactor evidence="1">
        <name>pyridoxal 5'-phosphate</name>
        <dbReference type="ChEBI" id="CHEBI:597326"/>
    </cofactor>
</comment>
<comment type="caution">
    <text evidence="4">The sequence shown here is derived from an EMBL/GenBank/DDBJ whole genome shotgun (WGS) entry which is preliminary data.</text>
</comment>
<dbReference type="Proteomes" id="UP001611339">
    <property type="component" value="Unassembled WGS sequence"/>
</dbReference>
<accession>A0ABW7UGN8</accession>
<feature type="domain" description="Tryptophan synthase beta chain-like PALP" evidence="3">
    <location>
        <begin position="86"/>
        <end position="392"/>
    </location>
</feature>
<dbReference type="Pfam" id="PF00291">
    <property type="entry name" value="PALP"/>
    <property type="match status" value="1"/>
</dbReference>
<evidence type="ECO:0000256" key="1">
    <source>
        <dbReference type="ARBA" id="ARBA00001933"/>
    </source>
</evidence>
<dbReference type="RefSeq" id="WP_398713412.1">
    <property type="nucleotide sequence ID" value="NZ_JBIRUI010000026.1"/>
</dbReference>
<sequence>MPFVKYAELIDSYARGSSEKVVHHCCIRCGKESDDPTLNRCPECSGAMDAIYDLDYAAQTEWEDSPNPLLRYFPLIPVRDPKNVVWLGDGNSPCIQSHKLGAEIGLPGLFLKDESFNPTRSTKDRIASMGISRFGELGITKLALASTGNSSTSYGRAVQIVPGFEAHIFAGRAFVHRLNYGDHPRVKTYAIDGEFATAGNAAQRYAEENGLFSEGGFFSLSRREGLKLAYLEAFDSMPVTPDYVFQAVSSGMGLLGAYKGALEYLKLGRLSRLPRFVAMQQASCAPMAHAYAEDSETIQDRHIVKNPKGPAYAILRGNPTPSYPYIRDVAKESGGDIRSVTTEEIEHAKDLLRTVEGIEVCHAAATAFAGVIAAVADGRVPSDANVLVNLTGGVRPHRPSPSQVIDFEIAEADL</sequence>
<organism evidence="4 5">
    <name type="scientific">Streptomyces litmocidini</name>
    <dbReference type="NCBI Taxonomy" id="67318"/>
    <lineage>
        <taxon>Bacteria</taxon>
        <taxon>Bacillati</taxon>
        <taxon>Actinomycetota</taxon>
        <taxon>Actinomycetes</taxon>
        <taxon>Kitasatosporales</taxon>
        <taxon>Streptomycetaceae</taxon>
        <taxon>Streptomyces</taxon>
    </lineage>
</organism>
<dbReference type="EMBL" id="JBIRUI010000026">
    <property type="protein sequence ID" value="MFI1718763.1"/>
    <property type="molecule type" value="Genomic_DNA"/>
</dbReference>
<dbReference type="InterPro" id="IPR036052">
    <property type="entry name" value="TrpB-like_PALP_sf"/>
</dbReference>
<evidence type="ECO:0000259" key="3">
    <source>
        <dbReference type="Pfam" id="PF00291"/>
    </source>
</evidence>
<name>A0ABW7UGN8_9ACTN</name>
<reference evidence="4 5" key="1">
    <citation type="submission" date="2024-10" db="EMBL/GenBank/DDBJ databases">
        <title>The Natural Products Discovery Center: Release of the First 8490 Sequenced Strains for Exploring Actinobacteria Biosynthetic Diversity.</title>
        <authorList>
            <person name="Kalkreuter E."/>
            <person name="Kautsar S.A."/>
            <person name="Yang D."/>
            <person name="Bader C.D."/>
            <person name="Teijaro C.N."/>
            <person name="Fluegel L."/>
            <person name="Davis C.M."/>
            <person name="Simpson J.R."/>
            <person name="Lauterbach L."/>
            <person name="Steele A.D."/>
            <person name="Gui C."/>
            <person name="Meng S."/>
            <person name="Li G."/>
            <person name="Viehrig K."/>
            <person name="Ye F."/>
            <person name="Su P."/>
            <person name="Kiefer A.F."/>
            <person name="Nichols A."/>
            <person name="Cepeda A.J."/>
            <person name="Yan W."/>
            <person name="Fan B."/>
            <person name="Jiang Y."/>
            <person name="Adhikari A."/>
            <person name="Zheng C.-J."/>
            <person name="Schuster L."/>
            <person name="Cowan T.M."/>
            <person name="Smanski M.J."/>
            <person name="Chevrette M.G."/>
            <person name="De Carvalho L.P.S."/>
            <person name="Shen B."/>
        </authorList>
    </citation>
    <scope>NUCLEOTIDE SEQUENCE [LARGE SCALE GENOMIC DNA]</scope>
    <source>
        <strain evidence="4 5">NPDC020602</strain>
    </source>
</reference>
<dbReference type="InterPro" id="IPR001926">
    <property type="entry name" value="TrpB-like_PALP"/>
</dbReference>
<evidence type="ECO:0000313" key="4">
    <source>
        <dbReference type="EMBL" id="MFI1718763.1"/>
    </source>
</evidence>
<proteinExistence type="predicted"/>
<evidence type="ECO:0000256" key="2">
    <source>
        <dbReference type="ARBA" id="ARBA00022898"/>
    </source>
</evidence>
<gene>
    <name evidence="4" type="ORF">ACH407_35030</name>
</gene>
<protein>
    <submittedName>
        <fullName evidence="4">Pyridoxal-phosphate dependent enzyme</fullName>
    </submittedName>
</protein>
<keyword evidence="2" id="KW-0663">Pyridoxal phosphate</keyword>
<evidence type="ECO:0000313" key="5">
    <source>
        <dbReference type="Proteomes" id="UP001611339"/>
    </source>
</evidence>